<keyword evidence="2" id="KW-1185">Reference proteome</keyword>
<sequence>MKILKLSYFVKLSIFLILPFLCFGQEKEQKEKPELDLGGALRFNYIYSSWKEEQKTKGGEFGYDMFRINAKASYKGIFLNAEYRLYSEAFGGGFLKQGWIGYKFNEKNQFHVGLVYVPFGIKQYNSHNWFFNITYYVGLEDDHDMGFKYLHEDEKWEYAFAFLKNAEELNFGGDTENNSSRYSYDVVGRNKETNQFNAKIVRKLGDSIQHRIGFSGQYGSLYNIDTNKNGNHYALALHYELNWNKWNLKTEIITVSHSPENKEGQSNKIIKMGAYGAPYEIAADFNMYTIGLSKKISVAWGPVSEIEVYNDFGYMQKKEKEFTDSFMNVTGLLLTAGQVYTYIDYAAGYNHSWLGGNFEDDFSTGNPDANWEARFNINIGYYF</sequence>
<protein>
    <submittedName>
        <fullName evidence="1">Uncharacterized protein</fullName>
    </submittedName>
</protein>
<proteinExistence type="predicted"/>
<reference evidence="1" key="1">
    <citation type="submission" date="2019-09" db="EMBL/GenBank/DDBJ databases">
        <authorList>
            <person name="Rodrigo-Torres L."/>
            <person name="Arahal R. D."/>
            <person name="Lucena T."/>
        </authorList>
    </citation>
    <scope>NUCLEOTIDE SEQUENCE</scope>
    <source>
        <strain evidence="1">ISS653</strain>
    </source>
</reference>
<organism evidence="1 2">
    <name type="scientific">Mesonia oceanica</name>
    <dbReference type="NCBI Taxonomy" id="2687242"/>
    <lineage>
        <taxon>Bacteria</taxon>
        <taxon>Pseudomonadati</taxon>
        <taxon>Bacteroidota</taxon>
        <taxon>Flavobacteriia</taxon>
        <taxon>Flavobacteriales</taxon>
        <taxon>Flavobacteriaceae</taxon>
        <taxon>Mesonia</taxon>
    </lineage>
</organism>
<comment type="caution">
    <text evidence="1">The sequence shown here is derived from an EMBL/GenBank/DDBJ whole genome shotgun (WGS) entry which is preliminary data.</text>
</comment>
<gene>
    <name evidence="1" type="ORF">FVB9532_02495</name>
</gene>
<evidence type="ECO:0000313" key="2">
    <source>
        <dbReference type="Proteomes" id="UP000356253"/>
    </source>
</evidence>
<accession>A0AC61YAH1</accession>
<dbReference type="Proteomes" id="UP000356253">
    <property type="component" value="Unassembled WGS sequence"/>
</dbReference>
<evidence type="ECO:0000313" key="1">
    <source>
        <dbReference type="EMBL" id="VVV01210.1"/>
    </source>
</evidence>
<dbReference type="EMBL" id="CABVMM010000009">
    <property type="protein sequence ID" value="VVV01210.1"/>
    <property type="molecule type" value="Genomic_DNA"/>
</dbReference>
<name>A0AC61YAH1_9FLAO</name>